<dbReference type="SUPFAM" id="SSF140453">
    <property type="entry name" value="EsxAB dimer-like"/>
    <property type="match status" value="1"/>
</dbReference>
<dbReference type="Proteomes" id="UP001241758">
    <property type="component" value="Unassembled WGS sequence"/>
</dbReference>
<gene>
    <name evidence="1" type="ORF">QLQ12_28620</name>
</gene>
<reference evidence="1 2" key="1">
    <citation type="submission" date="2023-05" db="EMBL/GenBank/DDBJ databases">
        <title>Actinoplanes sp. NEAU-A12 genome sequencing.</title>
        <authorList>
            <person name="Wang Z.-S."/>
        </authorList>
    </citation>
    <scope>NUCLEOTIDE SEQUENCE [LARGE SCALE GENOMIC DNA]</scope>
    <source>
        <strain evidence="1 2">NEAU-A12</strain>
    </source>
</reference>
<dbReference type="Gene3D" id="1.10.287.1060">
    <property type="entry name" value="ESAT-6-like"/>
    <property type="match status" value="1"/>
</dbReference>
<dbReference type="InterPro" id="IPR036689">
    <property type="entry name" value="ESAT-6-like_sf"/>
</dbReference>
<name>A0ABT6WS86_9ACTN</name>
<sequence length="366" mass="38561">MSSLDVEPQALVSYADQIGRARDDSLAISEYITKNAMDGTGGELIGVANEGNQHAVALIQGAFNRVTCMLDYSVPELRSAAEYYRSTDLAAATNLDRALPASGEWCPTAIEHEIAVCPPLPFSDSRAPEQLLKKPDPEPDTPVNKLGWMDYISPTAWTMKGFDIILGIDPVEEVQKKIFGDWEVFAQMQPVLTNAAAAVHDLAFNVQSGATSLQQVWQGNAGDAAYRYFTDFATSIDQLRAPLAEMGAAYRTMADAVWAAGDAIGGLIKGMCDAALIAGIAAAAGTATAASGIGGAVGYGVTAAEAANILAMWAQVTKYLAYADSAVKGFRAVLDRTLSDLDTVKLPTFGGKAGYDHPLTGMGAHA</sequence>
<proteinExistence type="predicted"/>
<keyword evidence="2" id="KW-1185">Reference proteome</keyword>
<evidence type="ECO:0000313" key="2">
    <source>
        <dbReference type="Proteomes" id="UP001241758"/>
    </source>
</evidence>
<evidence type="ECO:0000313" key="1">
    <source>
        <dbReference type="EMBL" id="MDI6102592.1"/>
    </source>
</evidence>
<dbReference type="RefSeq" id="WP_282763652.1">
    <property type="nucleotide sequence ID" value="NZ_JASCTH010000020.1"/>
</dbReference>
<protein>
    <recommendedName>
        <fullName evidence="3">WXG100 family type VII secretion target</fullName>
    </recommendedName>
</protein>
<organism evidence="1 2">
    <name type="scientific">Actinoplanes sandaracinus</name>
    <dbReference type="NCBI Taxonomy" id="3045177"/>
    <lineage>
        <taxon>Bacteria</taxon>
        <taxon>Bacillati</taxon>
        <taxon>Actinomycetota</taxon>
        <taxon>Actinomycetes</taxon>
        <taxon>Micromonosporales</taxon>
        <taxon>Micromonosporaceae</taxon>
        <taxon>Actinoplanes</taxon>
    </lineage>
</organism>
<comment type="caution">
    <text evidence="1">The sequence shown here is derived from an EMBL/GenBank/DDBJ whole genome shotgun (WGS) entry which is preliminary data.</text>
</comment>
<accession>A0ABT6WS86</accession>
<evidence type="ECO:0008006" key="3">
    <source>
        <dbReference type="Google" id="ProtNLM"/>
    </source>
</evidence>
<dbReference type="EMBL" id="JASCTH010000020">
    <property type="protein sequence ID" value="MDI6102592.1"/>
    <property type="molecule type" value="Genomic_DNA"/>
</dbReference>